<name>A0AAV8PR39_ENSVE</name>
<organism evidence="1 2">
    <name type="scientific">Ensete ventricosum</name>
    <name type="common">Abyssinian banana</name>
    <name type="synonym">Musa ensete</name>
    <dbReference type="NCBI Taxonomy" id="4639"/>
    <lineage>
        <taxon>Eukaryota</taxon>
        <taxon>Viridiplantae</taxon>
        <taxon>Streptophyta</taxon>
        <taxon>Embryophyta</taxon>
        <taxon>Tracheophyta</taxon>
        <taxon>Spermatophyta</taxon>
        <taxon>Magnoliopsida</taxon>
        <taxon>Liliopsida</taxon>
        <taxon>Zingiberales</taxon>
        <taxon>Musaceae</taxon>
        <taxon>Ensete</taxon>
    </lineage>
</organism>
<protein>
    <submittedName>
        <fullName evidence="1">Uncharacterized protein</fullName>
    </submittedName>
</protein>
<evidence type="ECO:0000313" key="2">
    <source>
        <dbReference type="Proteomes" id="UP001222027"/>
    </source>
</evidence>
<dbReference type="AlphaFoldDB" id="A0AAV8PR39"/>
<accession>A0AAV8PR39</accession>
<keyword evidence="2" id="KW-1185">Reference proteome</keyword>
<evidence type="ECO:0000313" key="1">
    <source>
        <dbReference type="EMBL" id="KAJ8459319.1"/>
    </source>
</evidence>
<sequence>MTSISPEIDVDRQSMTLVMKKLYIGNANDDRRHDIGDDHDAASSMEDVLLGLHYKDSLPDYQKISGHDSGGCENLIQSGTRVSVPPLQVIFNDSDASDGDNPLIANHNDVNENCEAAKRNRYMKKKVEEEKELKISASEERLLKNDMPRTEDEFEKLI</sequence>
<proteinExistence type="predicted"/>
<dbReference type="Proteomes" id="UP001222027">
    <property type="component" value="Unassembled WGS sequence"/>
</dbReference>
<reference evidence="1 2" key="1">
    <citation type="submission" date="2022-12" db="EMBL/GenBank/DDBJ databases">
        <title>Chromosome-scale assembly of the Ensete ventricosum genome.</title>
        <authorList>
            <person name="Dussert Y."/>
            <person name="Stocks J."/>
            <person name="Wendawek A."/>
            <person name="Woldeyes F."/>
            <person name="Nichols R.A."/>
            <person name="Borrell J.S."/>
        </authorList>
    </citation>
    <scope>NUCLEOTIDE SEQUENCE [LARGE SCALE GENOMIC DNA]</scope>
    <source>
        <strain evidence="2">cv. Maze</strain>
        <tissue evidence="1">Seeds</tissue>
    </source>
</reference>
<gene>
    <name evidence="1" type="ORF">OPV22_032245</name>
</gene>
<comment type="caution">
    <text evidence="1">The sequence shown here is derived from an EMBL/GenBank/DDBJ whole genome shotgun (WGS) entry which is preliminary data.</text>
</comment>
<dbReference type="EMBL" id="JAQQAF010000009">
    <property type="protein sequence ID" value="KAJ8459319.1"/>
    <property type="molecule type" value="Genomic_DNA"/>
</dbReference>